<evidence type="ECO:0000256" key="1">
    <source>
        <dbReference type="ARBA" id="ARBA00004496"/>
    </source>
</evidence>
<dbReference type="InterPro" id="IPR025734">
    <property type="entry name" value="EspG"/>
</dbReference>
<evidence type="ECO:0000256" key="2">
    <source>
        <dbReference type="ARBA" id="ARBA00006411"/>
    </source>
</evidence>
<dbReference type="RefSeq" id="WP_033247523.1">
    <property type="nucleotide sequence ID" value="NZ_JBIRUQ010000014.1"/>
</dbReference>
<keyword evidence="3" id="KW-0963">Cytoplasm</keyword>
<evidence type="ECO:0000256" key="4">
    <source>
        <dbReference type="ARBA" id="ARBA00023186"/>
    </source>
</evidence>
<keyword evidence="4" id="KW-0143">Chaperone</keyword>
<dbReference type="EMBL" id="JBIRUQ010000014">
    <property type="protein sequence ID" value="MFI1465186.1"/>
    <property type="molecule type" value="Genomic_DNA"/>
</dbReference>
<keyword evidence="6" id="KW-1185">Reference proteome</keyword>
<proteinExistence type="inferred from homology"/>
<dbReference type="Proteomes" id="UP001611263">
    <property type="component" value="Unassembled WGS sequence"/>
</dbReference>
<name>A0ABW7TZE8_9NOCA</name>
<gene>
    <name evidence="5" type="ORF">ACH4WX_31120</name>
</gene>
<evidence type="ECO:0000313" key="5">
    <source>
        <dbReference type="EMBL" id="MFI1465186.1"/>
    </source>
</evidence>
<reference evidence="5 6" key="1">
    <citation type="submission" date="2024-10" db="EMBL/GenBank/DDBJ databases">
        <title>The Natural Products Discovery Center: Release of the First 8490 Sequenced Strains for Exploring Actinobacteria Biosynthetic Diversity.</title>
        <authorList>
            <person name="Kalkreuter E."/>
            <person name="Kautsar S.A."/>
            <person name="Yang D."/>
            <person name="Bader C.D."/>
            <person name="Teijaro C.N."/>
            <person name="Fluegel L."/>
            <person name="Davis C.M."/>
            <person name="Simpson J.R."/>
            <person name="Lauterbach L."/>
            <person name="Steele A.D."/>
            <person name="Gui C."/>
            <person name="Meng S."/>
            <person name="Li G."/>
            <person name="Viehrig K."/>
            <person name="Ye F."/>
            <person name="Su P."/>
            <person name="Kiefer A.F."/>
            <person name="Nichols A."/>
            <person name="Cepeda A.J."/>
            <person name="Yan W."/>
            <person name="Fan B."/>
            <person name="Jiang Y."/>
            <person name="Adhikari A."/>
            <person name="Zheng C.-J."/>
            <person name="Schuster L."/>
            <person name="Cowan T.M."/>
            <person name="Smanski M.J."/>
            <person name="Chevrette M.G."/>
            <person name="De Carvalho L.P.S."/>
            <person name="Shen B."/>
        </authorList>
    </citation>
    <scope>NUCLEOTIDE SEQUENCE [LARGE SCALE GENOMIC DNA]</scope>
    <source>
        <strain evidence="5 6">NPDC020568</strain>
    </source>
</reference>
<evidence type="ECO:0000256" key="3">
    <source>
        <dbReference type="ARBA" id="ARBA00022490"/>
    </source>
</evidence>
<comment type="similarity">
    <text evidence="2">Belongs to the EspG family.</text>
</comment>
<comment type="subcellular location">
    <subcellularLocation>
        <location evidence="1">Cytoplasm</location>
    </subcellularLocation>
</comment>
<dbReference type="GeneID" id="93503836"/>
<comment type="caution">
    <text evidence="5">The sequence shown here is derived from an EMBL/GenBank/DDBJ whole genome shotgun (WGS) entry which is preliminary data.</text>
</comment>
<organism evidence="5 6">
    <name type="scientific">Nocardia carnea</name>
    <dbReference type="NCBI Taxonomy" id="37328"/>
    <lineage>
        <taxon>Bacteria</taxon>
        <taxon>Bacillati</taxon>
        <taxon>Actinomycetota</taxon>
        <taxon>Actinomycetes</taxon>
        <taxon>Mycobacteriales</taxon>
        <taxon>Nocardiaceae</taxon>
        <taxon>Nocardia</taxon>
    </lineage>
</organism>
<evidence type="ECO:0000313" key="6">
    <source>
        <dbReference type="Proteomes" id="UP001611263"/>
    </source>
</evidence>
<accession>A0ABW7TZE8</accession>
<dbReference type="Pfam" id="PF14011">
    <property type="entry name" value="ESX-1_EspG"/>
    <property type="match status" value="1"/>
</dbReference>
<protein>
    <submittedName>
        <fullName evidence="5">ESX secretion-associated protein EspG</fullName>
    </submittedName>
</protein>
<sequence>MATWTMDPETFAALWYSDANDRFPPPLKYLSRFRHEDDFARFRDQVRAGYDRDEREAIEFAMHVLSKSRLRIEILGCTIKHRTSTGPEDAKEYRILGTADHQRSVVAFQGGRADEYGDITLHLLAPDSLPAQLVRSIPDCRPGREPTATFHPQDLDTERNANARTTAGRSPREQYERLLGRRGDGYGIARLYLGPLYTRPDPFRTVRWFDVTADGRYTETRGNHVTVRPTTRDDLTGRFAAWFETADKRLRESEPAW</sequence>